<accession>A0AAD2DIN3</accession>
<feature type="region of interest" description="Disordered" evidence="4">
    <location>
        <begin position="1"/>
        <end position="22"/>
    </location>
</feature>
<keyword evidence="2 5" id="KW-1133">Transmembrane helix</keyword>
<feature type="transmembrane region" description="Helical" evidence="5">
    <location>
        <begin position="63"/>
        <end position="85"/>
    </location>
</feature>
<evidence type="ECO:0000256" key="3">
    <source>
        <dbReference type="ARBA" id="ARBA00023136"/>
    </source>
</evidence>
<sequence>MGMGAGLGSPSAPGMKPSQSTYRRRCQDSRWVGNFMHYISRFISGFATGFIKVRQISLVTLSILPLIALAGGIYAYVATDLIAGVRKYQSKSRRNCRRVYQRKWCGRGYCTYEKC</sequence>
<dbReference type="EMBL" id="OU503037">
    <property type="protein sequence ID" value="CAI9755454.1"/>
    <property type="molecule type" value="Genomic_DNA"/>
</dbReference>
<dbReference type="GO" id="GO:0016020">
    <property type="term" value="C:membrane"/>
    <property type="evidence" value="ECO:0007669"/>
    <property type="project" value="InterPro"/>
</dbReference>
<keyword evidence="1 5" id="KW-0812">Transmembrane</keyword>
<proteinExistence type="predicted"/>
<evidence type="ECO:0000313" key="6">
    <source>
        <dbReference type="EMBL" id="CAI9755454.1"/>
    </source>
</evidence>
<evidence type="ECO:0000256" key="1">
    <source>
        <dbReference type="ARBA" id="ARBA00022692"/>
    </source>
</evidence>
<keyword evidence="3 5" id="KW-0472">Membrane</keyword>
<organism evidence="6 7">
    <name type="scientific">Fraxinus pennsylvanica</name>
    <dbReference type="NCBI Taxonomy" id="56036"/>
    <lineage>
        <taxon>Eukaryota</taxon>
        <taxon>Viridiplantae</taxon>
        <taxon>Streptophyta</taxon>
        <taxon>Embryophyta</taxon>
        <taxon>Tracheophyta</taxon>
        <taxon>Spermatophyta</taxon>
        <taxon>Magnoliopsida</taxon>
        <taxon>eudicotyledons</taxon>
        <taxon>Gunneridae</taxon>
        <taxon>Pentapetalae</taxon>
        <taxon>asterids</taxon>
        <taxon>lamiids</taxon>
        <taxon>Lamiales</taxon>
        <taxon>Oleaceae</taxon>
        <taxon>Oleeae</taxon>
        <taxon>Fraxinus</taxon>
    </lineage>
</organism>
<name>A0AAD2DIN3_9LAMI</name>
<dbReference type="GO" id="GO:0005524">
    <property type="term" value="F:ATP binding"/>
    <property type="evidence" value="ECO:0007669"/>
    <property type="project" value="InterPro"/>
</dbReference>
<dbReference type="InterPro" id="IPR036640">
    <property type="entry name" value="ABC1_TM_sf"/>
</dbReference>
<evidence type="ECO:0000256" key="4">
    <source>
        <dbReference type="SAM" id="MobiDB-lite"/>
    </source>
</evidence>
<reference evidence="6" key="1">
    <citation type="submission" date="2023-05" db="EMBL/GenBank/DDBJ databases">
        <authorList>
            <person name="Huff M."/>
        </authorList>
    </citation>
    <scope>NUCLEOTIDE SEQUENCE</scope>
</reference>
<keyword evidence="7" id="KW-1185">Reference proteome</keyword>
<protein>
    <submittedName>
        <fullName evidence="6">Uncharacterized protein</fullName>
    </submittedName>
</protein>
<evidence type="ECO:0000313" key="7">
    <source>
        <dbReference type="Proteomes" id="UP000834106"/>
    </source>
</evidence>
<dbReference type="Gene3D" id="1.20.1560.10">
    <property type="entry name" value="ABC transporter type 1, transmembrane domain"/>
    <property type="match status" value="1"/>
</dbReference>
<gene>
    <name evidence="6" type="ORF">FPE_LOCUS2885</name>
</gene>
<evidence type="ECO:0000256" key="5">
    <source>
        <dbReference type="SAM" id="Phobius"/>
    </source>
</evidence>
<dbReference type="Proteomes" id="UP000834106">
    <property type="component" value="Chromosome 2"/>
</dbReference>
<dbReference type="AlphaFoldDB" id="A0AAD2DIN3"/>
<evidence type="ECO:0000256" key="2">
    <source>
        <dbReference type="ARBA" id="ARBA00022989"/>
    </source>
</evidence>